<organism evidence="1">
    <name type="scientific">Dendroctonus ponderosae</name>
    <name type="common">Mountain pine beetle</name>
    <dbReference type="NCBI Taxonomy" id="77166"/>
    <lineage>
        <taxon>Eukaryota</taxon>
        <taxon>Metazoa</taxon>
        <taxon>Ecdysozoa</taxon>
        <taxon>Arthropoda</taxon>
        <taxon>Hexapoda</taxon>
        <taxon>Insecta</taxon>
        <taxon>Pterygota</taxon>
        <taxon>Neoptera</taxon>
        <taxon>Endopterygota</taxon>
        <taxon>Coleoptera</taxon>
        <taxon>Polyphaga</taxon>
        <taxon>Cucujiformia</taxon>
        <taxon>Curculionidae</taxon>
        <taxon>Scolytinae</taxon>
        <taxon>Dendroctonus</taxon>
    </lineage>
</organism>
<proteinExistence type="evidence at transcript level"/>
<evidence type="ECO:0000313" key="1">
    <source>
        <dbReference type="EMBL" id="AEE63365.1"/>
    </source>
</evidence>
<sequence>MQRGFIFTHSGLIPPLLPLNINFFLQSIYNMCL</sequence>
<accession>J3JYS7</accession>
<protein>
    <submittedName>
        <fullName evidence="1">Uncharacterized protein</fullName>
    </submittedName>
</protein>
<dbReference type="AlphaFoldDB" id="J3JYS7"/>
<dbReference type="EMBL" id="BT128407">
    <property type="protein sequence ID" value="AEE63365.1"/>
    <property type="molecule type" value="mRNA"/>
</dbReference>
<name>J3JYS7_DENPD</name>
<reference evidence="1" key="1">
    <citation type="journal article" date="2012" name="Insect Biochem. Mol. Biol.">
        <title>Transcriptome and full-length cDNA resources for the mountain pine beetle, Dendroctonus ponderosae Hopkins, a major insect pest of pine forests.</title>
        <authorList>
            <person name="Keeling C.I."/>
            <person name="Henderson H."/>
            <person name="Li M."/>
            <person name="Yuen M."/>
            <person name="Clark E.L."/>
            <person name="Fraser J.D."/>
            <person name="Huber D.P."/>
            <person name="Liao N.Y."/>
            <person name="Roderick Docking T."/>
            <person name="Birol I."/>
            <person name="Chan S.K."/>
            <person name="Taylor G.A."/>
            <person name="Palmquist D."/>
            <person name="Jones S.J."/>
            <person name="Bohlmann J."/>
        </authorList>
    </citation>
    <scope>NUCLEOTIDE SEQUENCE</scope>
    <source>
        <tissue evidence="1">Midgut and adhering fatbody of emerged adults of both sexes 1</tissue>
    </source>
</reference>